<dbReference type="PROSITE" id="PS51257">
    <property type="entry name" value="PROKAR_LIPOPROTEIN"/>
    <property type="match status" value="1"/>
</dbReference>
<comment type="subcellular location">
    <subcellularLocation>
        <location evidence="1">Cell outer membrane</location>
    </subcellularLocation>
</comment>
<dbReference type="GO" id="GO:0009279">
    <property type="term" value="C:cell outer membrane"/>
    <property type="evidence" value="ECO:0007669"/>
    <property type="project" value="UniProtKB-SubCell"/>
</dbReference>
<accession>A0A518K4P4</accession>
<keyword evidence="5" id="KW-0998">Cell outer membrane</keyword>
<protein>
    <submittedName>
        <fullName evidence="7">Outer membrane efflux protein</fullName>
    </submittedName>
</protein>
<evidence type="ECO:0000256" key="3">
    <source>
        <dbReference type="ARBA" id="ARBA00022692"/>
    </source>
</evidence>
<evidence type="ECO:0000256" key="4">
    <source>
        <dbReference type="ARBA" id="ARBA00023136"/>
    </source>
</evidence>
<dbReference type="Proteomes" id="UP000316426">
    <property type="component" value="Chromosome"/>
</dbReference>
<name>A0A518K4P4_9BACT</name>
<dbReference type="AlphaFoldDB" id="A0A518K4P4"/>
<sequence>MDRQARHFFCVLLAGITALTGCAPTQPFYFMEDGDLSHYVDVATQIEYPDVEEPSLDEVTSAMAPLTVRHSENYEVWDLSLEEATRITLTNSQVMRQLGAVVQEQAPETISRNLINSVSVATTYDPALVESATGTASGSQFNGTGTEAALSAFDAQLDSAISWQKNDRPVNVGGFASAFQSRAFQQDAANFNVGVSKTSAAGTQFAFRNNTTYDANNNLILQNAPAFSQWGTNFETFVSQPLLQGAGAQYNRIAGPFAFEQYAQNGVNPFDGVMLARIRTDQSLADFEGAARNLMRDVEQAYWNLYFTYRDLEARKIGRDSALQTWKTVAALARQGARGGSADREAQARAQYFQFKAQVEQGLSSLYTAENRMRYIMGLSHTDGRLIRPADEPTTAQVAFDWTAVHSEGLTRRVEVRKQKWSIKQRELELIAARNHLLPRLDAFGTYRWNGGGDDLFGDDQGAATPFSPGVGAFNVLTDGNFQEWEMGLRFSLPIGFRQQMSTVRHHQLLLARERALLQDLELEVSHQLGDAVRDLDLNYSLTETNFNRRAAAQREVEAVETSYKANRVTLDLLLDAQRRRSDAETAYYRSLVDYNLAITDVHYRKGSLLDYNGVYLAEGPWPGKAYFDAMRRARQRDASLYLDYGYTRPNVMSRGPHAQQTDSASGVYGDGVIIDGVPYEQMAPEMASPQDGEPLEPVPAEPMDSMGAVMETSAPQAGGSLFSAPGGQAVVAGMATGYEINPTTENHRPQPIATPRSNVQMASAQAEGRSEGTSSGVVHAYGAVTEKNERQAHYTTHRPPAEAPVGAGGGR</sequence>
<keyword evidence="8" id="KW-1185">Reference proteome</keyword>
<evidence type="ECO:0000256" key="5">
    <source>
        <dbReference type="ARBA" id="ARBA00023237"/>
    </source>
</evidence>
<dbReference type="SUPFAM" id="SSF56954">
    <property type="entry name" value="Outer membrane efflux proteins (OEP)"/>
    <property type="match status" value="1"/>
</dbReference>
<proteinExistence type="predicted"/>
<dbReference type="EMBL" id="CP036349">
    <property type="protein sequence ID" value="QDV72769.1"/>
    <property type="molecule type" value="Genomic_DNA"/>
</dbReference>
<dbReference type="PANTHER" id="PTHR30026:SF23">
    <property type="entry name" value="TO APRF-PUTATIVE OUTER MEMBRANE EFFLUX PROTEIN OR SECRETED ALKALINE PHOSPHATASE-RELATED"/>
    <property type="match status" value="1"/>
</dbReference>
<feature type="region of interest" description="Disordered" evidence="6">
    <location>
        <begin position="789"/>
        <end position="812"/>
    </location>
</feature>
<evidence type="ECO:0000256" key="2">
    <source>
        <dbReference type="ARBA" id="ARBA00022452"/>
    </source>
</evidence>
<dbReference type="KEGG" id="bmei:Spa11_09510"/>
<gene>
    <name evidence="7" type="ORF">Spa11_09510</name>
</gene>
<keyword evidence="4" id="KW-0472">Membrane</keyword>
<dbReference type="Gene3D" id="1.20.1600.10">
    <property type="entry name" value="Outer membrane efflux proteins (OEP)"/>
    <property type="match status" value="1"/>
</dbReference>
<evidence type="ECO:0000256" key="1">
    <source>
        <dbReference type="ARBA" id="ARBA00004442"/>
    </source>
</evidence>
<evidence type="ECO:0000313" key="7">
    <source>
        <dbReference type="EMBL" id="QDV72769.1"/>
    </source>
</evidence>
<dbReference type="PANTHER" id="PTHR30026">
    <property type="entry name" value="OUTER MEMBRANE PROTEIN TOLC"/>
    <property type="match status" value="1"/>
</dbReference>
<dbReference type="RefSeq" id="WP_197529741.1">
    <property type="nucleotide sequence ID" value="NZ_CP036349.1"/>
</dbReference>
<dbReference type="InterPro" id="IPR051906">
    <property type="entry name" value="TolC-like"/>
</dbReference>
<evidence type="ECO:0000256" key="6">
    <source>
        <dbReference type="SAM" id="MobiDB-lite"/>
    </source>
</evidence>
<dbReference type="GO" id="GO:0015288">
    <property type="term" value="F:porin activity"/>
    <property type="evidence" value="ECO:0007669"/>
    <property type="project" value="TreeGrafter"/>
</dbReference>
<organism evidence="7 8">
    <name type="scientific">Botrimarina mediterranea</name>
    <dbReference type="NCBI Taxonomy" id="2528022"/>
    <lineage>
        <taxon>Bacteria</taxon>
        <taxon>Pseudomonadati</taxon>
        <taxon>Planctomycetota</taxon>
        <taxon>Planctomycetia</taxon>
        <taxon>Pirellulales</taxon>
        <taxon>Lacipirellulaceae</taxon>
        <taxon>Botrimarina</taxon>
    </lineage>
</organism>
<dbReference type="GO" id="GO:1990281">
    <property type="term" value="C:efflux pump complex"/>
    <property type="evidence" value="ECO:0007669"/>
    <property type="project" value="TreeGrafter"/>
</dbReference>
<keyword evidence="2" id="KW-1134">Transmembrane beta strand</keyword>
<reference evidence="7 8" key="1">
    <citation type="submission" date="2019-02" db="EMBL/GenBank/DDBJ databases">
        <title>Deep-cultivation of Planctomycetes and their phenomic and genomic characterization uncovers novel biology.</title>
        <authorList>
            <person name="Wiegand S."/>
            <person name="Jogler M."/>
            <person name="Boedeker C."/>
            <person name="Pinto D."/>
            <person name="Vollmers J."/>
            <person name="Rivas-Marin E."/>
            <person name="Kohn T."/>
            <person name="Peeters S.H."/>
            <person name="Heuer A."/>
            <person name="Rast P."/>
            <person name="Oberbeckmann S."/>
            <person name="Bunk B."/>
            <person name="Jeske O."/>
            <person name="Meyerdierks A."/>
            <person name="Storesund J.E."/>
            <person name="Kallscheuer N."/>
            <person name="Luecker S."/>
            <person name="Lage O.M."/>
            <person name="Pohl T."/>
            <person name="Merkel B.J."/>
            <person name="Hornburger P."/>
            <person name="Mueller R.-W."/>
            <person name="Bruemmer F."/>
            <person name="Labrenz M."/>
            <person name="Spormann A.M."/>
            <person name="Op den Camp H."/>
            <person name="Overmann J."/>
            <person name="Amann R."/>
            <person name="Jetten M.S.M."/>
            <person name="Mascher T."/>
            <person name="Medema M.H."/>
            <person name="Devos D.P."/>
            <person name="Kaster A.-K."/>
            <person name="Ovreas L."/>
            <person name="Rohde M."/>
            <person name="Galperin M.Y."/>
            <person name="Jogler C."/>
        </authorList>
    </citation>
    <scope>NUCLEOTIDE SEQUENCE [LARGE SCALE GENOMIC DNA]</scope>
    <source>
        <strain evidence="7 8">Spa11</strain>
    </source>
</reference>
<dbReference type="GO" id="GO:0015562">
    <property type="term" value="F:efflux transmembrane transporter activity"/>
    <property type="evidence" value="ECO:0007669"/>
    <property type="project" value="InterPro"/>
</dbReference>
<evidence type="ECO:0000313" key="8">
    <source>
        <dbReference type="Proteomes" id="UP000316426"/>
    </source>
</evidence>
<keyword evidence="3" id="KW-0812">Transmembrane</keyword>